<dbReference type="EMBL" id="OCMF01000001">
    <property type="protein sequence ID" value="SOC79246.1"/>
    <property type="molecule type" value="Genomic_DNA"/>
</dbReference>
<name>A0A285X2J8_9FLAO</name>
<reference evidence="3" key="1">
    <citation type="submission" date="2017-09" db="EMBL/GenBank/DDBJ databases">
        <authorList>
            <person name="Varghese N."/>
            <person name="Submissions S."/>
        </authorList>
    </citation>
    <scope>NUCLEOTIDE SEQUENCE [LARGE SCALE GENOMIC DNA]</scope>
    <source>
        <strain evidence="3">CGMCC 1.12641</strain>
    </source>
</reference>
<dbReference type="AlphaFoldDB" id="A0A285X2J8"/>
<evidence type="ECO:0000313" key="2">
    <source>
        <dbReference type="EMBL" id="SOC79246.1"/>
    </source>
</evidence>
<keyword evidence="1" id="KW-0812">Transmembrane</keyword>
<keyword evidence="1" id="KW-1133">Transmembrane helix</keyword>
<sequence>MSFQQEHLPKDRPATERQEYGFSLMDFLEDQWIYILAIIVLVALFFYARHAWDKRNKR</sequence>
<gene>
    <name evidence="2" type="ORF">SAMN06296241_0766</name>
</gene>
<dbReference type="Proteomes" id="UP000219193">
    <property type="component" value="Unassembled WGS sequence"/>
</dbReference>
<keyword evidence="3" id="KW-1185">Reference proteome</keyword>
<feature type="transmembrane region" description="Helical" evidence="1">
    <location>
        <begin position="31"/>
        <end position="48"/>
    </location>
</feature>
<proteinExistence type="predicted"/>
<evidence type="ECO:0000256" key="1">
    <source>
        <dbReference type="SAM" id="Phobius"/>
    </source>
</evidence>
<accession>A0A285X2J8</accession>
<evidence type="ECO:0000313" key="3">
    <source>
        <dbReference type="Proteomes" id="UP000219193"/>
    </source>
</evidence>
<dbReference type="RefSeq" id="WP_179670480.1">
    <property type="nucleotide sequence ID" value="NZ_OCMF01000001.1"/>
</dbReference>
<keyword evidence="1" id="KW-0472">Membrane</keyword>
<organism evidence="2 3">
    <name type="scientific">Salinimicrobium sediminis</name>
    <dbReference type="NCBI Taxonomy" id="1343891"/>
    <lineage>
        <taxon>Bacteria</taxon>
        <taxon>Pseudomonadati</taxon>
        <taxon>Bacteroidota</taxon>
        <taxon>Flavobacteriia</taxon>
        <taxon>Flavobacteriales</taxon>
        <taxon>Flavobacteriaceae</taxon>
        <taxon>Salinimicrobium</taxon>
    </lineage>
</organism>
<protein>
    <submittedName>
        <fullName evidence="2">Uncharacterized protein</fullName>
    </submittedName>
</protein>